<dbReference type="RefSeq" id="XP_033798461.1">
    <property type="nucleotide sequence ID" value="XM_033942570.1"/>
</dbReference>
<evidence type="ECO:0000313" key="2">
    <source>
        <dbReference type="Proteomes" id="UP000515159"/>
    </source>
</evidence>
<dbReference type="AlphaFoldDB" id="A0A6P8RDF1"/>
<dbReference type="InParanoid" id="A0A6P8RDF1"/>
<dbReference type="Gene3D" id="3.40.50.1110">
    <property type="entry name" value="SGNH hydrolase"/>
    <property type="match status" value="1"/>
</dbReference>
<gene>
    <name evidence="3" type="primary">LOC117359570</name>
</gene>
<accession>A0A6P8RDF1</accession>
<dbReference type="CDD" id="cd00229">
    <property type="entry name" value="SGNH_hydrolase"/>
    <property type="match status" value="1"/>
</dbReference>
<protein>
    <submittedName>
        <fullName evidence="3">Elastin-like</fullName>
    </submittedName>
</protein>
<keyword evidence="2" id="KW-1185">Reference proteome</keyword>
<feature type="compositionally biased region" description="Low complexity" evidence="1">
    <location>
        <begin position="96"/>
        <end position="116"/>
    </location>
</feature>
<dbReference type="GeneID" id="117359570"/>
<evidence type="ECO:0000256" key="1">
    <source>
        <dbReference type="SAM" id="MobiDB-lite"/>
    </source>
</evidence>
<feature type="compositionally biased region" description="Basic residues" evidence="1">
    <location>
        <begin position="82"/>
        <end position="91"/>
    </location>
</feature>
<name>A0A6P8RDF1_GEOSA</name>
<dbReference type="InterPro" id="IPR036514">
    <property type="entry name" value="SGNH_hydro_sf"/>
</dbReference>
<dbReference type="OrthoDB" id="8957104at2759"/>
<proteinExistence type="predicted"/>
<sequence>MAARSAAVASDVAEISIGAGDSLLEDPEDQVGSGGLAVQGRPSRRSKRDALSAIAIAASTGRVAGRSSAPEAPADGAAPRKASAKSKHGGRGKSGGRQSVRPESSSSGAPGLLPGMGSVALVTQQASGDQPEPVALSLPISGSSGAAGQASPFFGVDGSARSEGGGFREPPQPSTSWGVGPWGAGSGGPYGVPYGAFPWGPGQQGWDAGQQGWNPGMFSPFWGGSVVPGWTGGPLPCGAGGAVWGVPGGGFLGSVPGCGFSSQSPLVVPESQWSAVGGVPGPSAGSVGVVSDRQHGERASVTSALETVAVGGGVAGPSVDVAVAGRGVAVVERPSVSAAEVVSGGISVPVEEPSVAGAGRSSSVWIIGHSFVHWAGERSLLRPGGRHLGLGHLGVQVSWWGQRGMRWYQLLPFLSHLRDCPRRPDVLIIHLGGNDVDSLSARQLVNVIKDDLRVLFAWFPGTHVLWSDVIPRPRCLASRRWTRGLAKFNRQVGKWVESQGGTQLLHGWVDVGCGGLFHVDRVHLSDIGCDLLLDDFAVGCERVLGLG</sequence>
<dbReference type="KEGG" id="gsh:117359570"/>
<dbReference type="SUPFAM" id="SSF52266">
    <property type="entry name" value="SGNH hydrolase"/>
    <property type="match status" value="1"/>
</dbReference>
<reference evidence="3" key="1">
    <citation type="submission" date="2025-08" db="UniProtKB">
        <authorList>
            <consortium name="RefSeq"/>
        </authorList>
    </citation>
    <scope>IDENTIFICATION</scope>
</reference>
<dbReference type="Proteomes" id="UP000515159">
    <property type="component" value="Chromosome 4"/>
</dbReference>
<feature type="region of interest" description="Disordered" evidence="1">
    <location>
        <begin position="21"/>
        <end position="116"/>
    </location>
</feature>
<evidence type="ECO:0000313" key="3">
    <source>
        <dbReference type="RefSeq" id="XP_033798461.1"/>
    </source>
</evidence>
<organism evidence="2 3">
    <name type="scientific">Geotrypetes seraphini</name>
    <name type="common">Gaboon caecilian</name>
    <name type="synonym">Caecilia seraphini</name>
    <dbReference type="NCBI Taxonomy" id="260995"/>
    <lineage>
        <taxon>Eukaryota</taxon>
        <taxon>Metazoa</taxon>
        <taxon>Chordata</taxon>
        <taxon>Craniata</taxon>
        <taxon>Vertebrata</taxon>
        <taxon>Euteleostomi</taxon>
        <taxon>Amphibia</taxon>
        <taxon>Gymnophiona</taxon>
        <taxon>Geotrypetes</taxon>
    </lineage>
</organism>